<sequence length="145" mass="17167">MEASNLRTRNHSAYRLYYHLVLSMKYRHKCLTAPMLDRIEMILRDLLHQWGCELIEFGGEADHVHLLFETPPTVKPSDLVKNLKSVTARRMRKEYANELAPYYWKPYFWNRAYALISVGGRANIETLLRYIENQDDPRKLGQPLD</sequence>
<protein>
    <submittedName>
        <fullName evidence="2">IS200/IS605 family transposase</fullName>
    </submittedName>
</protein>
<dbReference type="InterPro" id="IPR036515">
    <property type="entry name" value="Transposase_17_sf"/>
</dbReference>
<dbReference type="GO" id="GO:0003677">
    <property type="term" value="F:DNA binding"/>
    <property type="evidence" value="ECO:0007669"/>
    <property type="project" value="InterPro"/>
</dbReference>
<dbReference type="RefSeq" id="WP_114486545.1">
    <property type="nucleotide sequence ID" value="NZ_CBCSHM010000117.1"/>
</dbReference>
<feature type="domain" description="Transposase IS200-like" evidence="1">
    <location>
        <begin position="13"/>
        <end position="134"/>
    </location>
</feature>
<name>A0A368U599_9GAMM</name>
<dbReference type="NCBIfam" id="NF033573">
    <property type="entry name" value="transpos_IS200"/>
    <property type="match status" value="1"/>
</dbReference>
<evidence type="ECO:0000259" key="1">
    <source>
        <dbReference type="SMART" id="SM01321"/>
    </source>
</evidence>
<gene>
    <name evidence="2" type="primary">tnpA</name>
    <name evidence="2" type="ORF">DU506_08680</name>
</gene>
<dbReference type="OrthoDB" id="9798161at2"/>
<evidence type="ECO:0000313" key="2">
    <source>
        <dbReference type="EMBL" id="RCV92195.1"/>
    </source>
</evidence>
<dbReference type="Pfam" id="PF01797">
    <property type="entry name" value="Y1_Tnp"/>
    <property type="match status" value="1"/>
</dbReference>
<dbReference type="EMBL" id="QPIJ01000016">
    <property type="protein sequence ID" value="RCV92195.1"/>
    <property type="molecule type" value="Genomic_DNA"/>
</dbReference>
<comment type="caution">
    <text evidence="2">The sequence shown here is derived from an EMBL/GenBank/DDBJ whole genome shotgun (WGS) entry which is preliminary data.</text>
</comment>
<dbReference type="PANTHER" id="PTHR33360">
    <property type="entry name" value="TRANSPOSASE FOR INSERTION SEQUENCE ELEMENT IS200"/>
    <property type="match status" value="1"/>
</dbReference>
<proteinExistence type="predicted"/>
<accession>A0A368U599</accession>
<dbReference type="Gene3D" id="3.30.70.1290">
    <property type="entry name" value="Transposase IS200-like"/>
    <property type="match status" value="1"/>
</dbReference>
<keyword evidence="3" id="KW-1185">Reference proteome</keyword>
<dbReference type="GO" id="GO:0004803">
    <property type="term" value="F:transposase activity"/>
    <property type="evidence" value="ECO:0007669"/>
    <property type="project" value="InterPro"/>
</dbReference>
<evidence type="ECO:0000313" key="3">
    <source>
        <dbReference type="Proteomes" id="UP000253204"/>
    </source>
</evidence>
<dbReference type="GO" id="GO:0006313">
    <property type="term" value="P:DNA transposition"/>
    <property type="evidence" value="ECO:0007669"/>
    <property type="project" value="InterPro"/>
</dbReference>
<dbReference type="Proteomes" id="UP000253204">
    <property type="component" value="Unassembled WGS sequence"/>
</dbReference>
<dbReference type="PANTHER" id="PTHR33360:SF2">
    <property type="entry name" value="TRANSPOSASE FOR INSERTION SEQUENCE ELEMENT IS200"/>
    <property type="match status" value="1"/>
</dbReference>
<dbReference type="SUPFAM" id="SSF143422">
    <property type="entry name" value="Transposase IS200-like"/>
    <property type="match status" value="1"/>
</dbReference>
<dbReference type="InterPro" id="IPR002686">
    <property type="entry name" value="Transposase_17"/>
</dbReference>
<dbReference type="AlphaFoldDB" id="A0A368U599"/>
<organism evidence="2 3">
    <name type="scientific">Vreelandella rituensis</name>
    <dbReference type="NCBI Taxonomy" id="2282306"/>
    <lineage>
        <taxon>Bacteria</taxon>
        <taxon>Pseudomonadati</taxon>
        <taxon>Pseudomonadota</taxon>
        <taxon>Gammaproteobacteria</taxon>
        <taxon>Oceanospirillales</taxon>
        <taxon>Halomonadaceae</taxon>
        <taxon>Vreelandella</taxon>
    </lineage>
</organism>
<reference evidence="2 3" key="1">
    <citation type="submission" date="2018-07" db="EMBL/GenBank/DDBJ databases">
        <title>Halomonas rutogse sp. nov., isolated from Lake TangqianCo on Tibetan Plateau.</title>
        <authorList>
            <person name="Lu H."/>
            <person name="Xing P."/>
            <person name="Wu Q."/>
        </authorList>
    </citation>
    <scope>NUCLEOTIDE SEQUENCE [LARGE SCALE GENOMIC DNA]</scope>
    <source>
        <strain evidence="2 3">TQ8S</strain>
    </source>
</reference>
<dbReference type="SMART" id="SM01321">
    <property type="entry name" value="Y1_Tnp"/>
    <property type="match status" value="1"/>
</dbReference>